<protein>
    <submittedName>
        <fullName evidence="1">Uncharacterized protein</fullName>
    </submittedName>
</protein>
<sequence>MGIVREGGKTWLYARSAAVASSKGLWSLWPTTRWWSKRKQRIRPALDGQWTHAPRIIDHRCAGVCRPAPPTQLDLWTDTDRHGARIRLCTSTPGRAALCPRPCLSSLQLAPAPASTARKGAASPRVRSRRRLCTLHSRRAYIHCPLTAPHPVHLPTQVSTSFCRARLLSPAKATSTPSSVESGMSV</sequence>
<reference evidence="1 2" key="1">
    <citation type="journal article" date="2019" name="Nat. Ecol. Evol.">
        <title>Megaphylogeny resolves global patterns of mushroom evolution.</title>
        <authorList>
            <person name="Varga T."/>
            <person name="Krizsan K."/>
            <person name="Foldi C."/>
            <person name="Dima B."/>
            <person name="Sanchez-Garcia M."/>
            <person name="Sanchez-Ramirez S."/>
            <person name="Szollosi G.J."/>
            <person name="Szarkandi J.G."/>
            <person name="Papp V."/>
            <person name="Albert L."/>
            <person name="Andreopoulos W."/>
            <person name="Angelini C."/>
            <person name="Antonin V."/>
            <person name="Barry K.W."/>
            <person name="Bougher N.L."/>
            <person name="Buchanan P."/>
            <person name="Buyck B."/>
            <person name="Bense V."/>
            <person name="Catcheside P."/>
            <person name="Chovatia M."/>
            <person name="Cooper J."/>
            <person name="Damon W."/>
            <person name="Desjardin D."/>
            <person name="Finy P."/>
            <person name="Geml J."/>
            <person name="Haridas S."/>
            <person name="Hughes K."/>
            <person name="Justo A."/>
            <person name="Karasinski D."/>
            <person name="Kautmanova I."/>
            <person name="Kiss B."/>
            <person name="Kocsube S."/>
            <person name="Kotiranta H."/>
            <person name="LaButti K.M."/>
            <person name="Lechner B.E."/>
            <person name="Liimatainen K."/>
            <person name="Lipzen A."/>
            <person name="Lukacs Z."/>
            <person name="Mihaltcheva S."/>
            <person name="Morgado L.N."/>
            <person name="Niskanen T."/>
            <person name="Noordeloos M.E."/>
            <person name="Ohm R.A."/>
            <person name="Ortiz-Santana B."/>
            <person name="Ovrebo C."/>
            <person name="Racz N."/>
            <person name="Riley R."/>
            <person name="Savchenko A."/>
            <person name="Shiryaev A."/>
            <person name="Soop K."/>
            <person name="Spirin V."/>
            <person name="Szebenyi C."/>
            <person name="Tomsovsky M."/>
            <person name="Tulloss R.E."/>
            <person name="Uehling J."/>
            <person name="Grigoriev I.V."/>
            <person name="Vagvolgyi C."/>
            <person name="Papp T."/>
            <person name="Martin F.M."/>
            <person name="Miettinen O."/>
            <person name="Hibbett D.S."/>
            <person name="Nagy L.G."/>
        </authorList>
    </citation>
    <scope>NUCLEOTIDE SEQUENCE [LARGE SCALE GENOMIC DNA]</scope>
    <source>
        <strain evidence="1 2">HHB13444</strain>
    </source>
</reference>
<organism evidence="1 2">
    <name type="scientific">Polyporus arcularius HHB13444</name>
    <dbReference type="NCBI Taxonomy" id="1314778"/>
    <lineage>
        <taxon>Eukaryota</taxon>
        <taxon>Fungi</taxon>
        <taxon>Dikarya</taxon>
        <taxon>Basidiomycota</taxon>
        <taxon>Agaricomycotina</taxon>
        <taxon>Agaricomycetes</taxon>
        <taxon>Polyporales</taxon>
        <taxon>Polyporaceae</taxon>
        <taxon>Polyporus</taxon>
    </lineage>
</organism>
<gene>
    <name evidence="1" type="ORF">K466DRAFT_7805</name>
</gene>
<proteinExistence type="predicted"/>
<dbReference type="Proteomes" id="UP000308197">
    <property type="component" value="Unassembled WGS sequence"/>
</dbReference>
<dbReference type="AlphaFoldDB" id="A0A5C3NSX0"/>
<dbReference type="EMBL" id="ML211967">
    <property type="protein sequence ID" value="TFK79667.1"/>
    <property type="molecule type" value="Genomic_DNA"/>
</dbReference>
<evidence type="ECO:0000313" key="1">
    <source>
        <dbReference type="EMBL" id="TFK79667.1"/>
    </source>
</evidence>
<accession>A0A5C3NSX0</accession>
<keyword evidence="2" id="KW-1185">Reference proteome</keyword>
<name>A0A5C3NSX0_9APHY</name>
<dbReference type="InParanoid" id="A0A5C3NSX0"/>
<evidence type="ECO:0000313" key="2">
    <source>
        <dbReference type="Proteomes" id="UP000308197"/>
    </source>
</evidence>